<name>A0A917INA9_9BACT</name>
<accession>A0A917INA9</accession>
<keyword evidence="2" id="KW-0547">Nucleotide-binding</keyword>
<dbReference type="PANTHER" id="PTHR39323">
    <property type="entry name" value="BLR1149 PROTEIN"/>
    <property type="match status" value="1"/>
</dbReference>
<gene>
    <name evidence="2" type="ORF">GCM10011379_02700</name>
</gene>
<protein>
    <submittedName>
        <fullName evidence="2">DEAD/DEAH box helicase</fullName>
    </submittedName>
</protein>
<keyword evidence="2" id="KW-0067">ATP-binding</keyword>
<dbReference type="InterPro" id="IPR004843">
    <property type="entry name" value="Calcineurin-like_PHP"/>
</dbReference>
<evidence type="ECO:0000313" key="2">
    <source>
        <dbReference type="EMBL" id="GGH57727.1"/>
    </source>
</evidence>
<evidence type="ECO:0000313" key="3">
    <source>
        <dbReference type="Proteomes" id="UP000627292"/>
    </source>
</evidence>
<dbReference type="GO" id="GO:0016787">
    <property type="term" value="F:hydrolase activity"/>
    <property type="evidence" value="ECO:0007669"/>
    <property type="project" value="InterPro"/>
</dbReference>
<keyword evidence="2" id="KW-0347">Helicase</keyword>
<dbReference type="NCBIfam" id="TIGR04123">
    <property type="entry name" value="P_estr_lig_assc"/>
    <property type="match status" value="1"/>
</dbReference>
<keyword evidence="3" id="KW-1185">Reference proteome</keyword>
<proteinExistence type="predicted"/>
<reference evidence="2" key="2">
    <citation type="submission" date="2020-09" db="EMBL/GenBank/DDBJ databases">
        <authorList>
            <person name="Sun Q."/>
            <person name="Zhou Y."/>
        </authorList>
    </citation>
    <scope>NUCLEOTIDE SEQUENCE</scope>
    <source>
        <strain evidence="2">CGMCC 1.15290</strain>
    </source>
</reference>
<organism evidence="2 3">
    <name type="scientific">Filimonas zeae</name>
    <dbReference type="NCBI Taxonomy" id="1737353"/>
    <lineage>
        <taxon>Bacteria</taxon>
        <taxon>Pseudomonadati</taxon>
        <taxon>Bacteroidota</taxon>
        <taxon>Chitinophagia</taxon>
        <taxon>Chitinophagales</taxon>
        <taxon>Chitinophagaceae</taxon>
        <taxon>Filimonas</taxon>
    </lineage>
</organism>
<dbReference type="PANTHER" id="PTHR39323:SF1">
    <property type="entry name" value="BLR1149 PROTEIN"/>
    <property type="match status" value="1"/>
</dbReference>
<dbReference type="InterPro" id="IPR029052">
    <property type="entry name" value="Metallo-depent_PP-like"/>
</dbReference>
<dbReference type="AlphaFoldDB" id="A0A917INA9"/>
<reference evidence="2" key="1">
    <citation type="journal article" date="2014" name="Int. J. Syst. Evol. Microbiol.">
        <title>Complete genome sequence of Corynebacterium casei LMG S-19264T (=DSM 44701T), isolated from a smear-ripened cheese.</title>
        <authorList>
            <consortium name="US DOE Joint Genome Institute (JGI-PGF)"/>
            <person name="Walter F."/>
            <person name="Albersmeier A."/>
            <person name="Kalinowski J."/>
            <person name="Ruckert C."/>
        </authorList>
    </citation>
    <scope>NUCLEOTIDE SEQUENCE</scope>
    <source>
        <strain evidence="2">CGMCC 1.15290</strain>
    </source>
</reference>
<dbReference type="Proteomes" id="UP000627292">
    <property type="component" value="Unassembled WGS sequence"/>
</dbReference>
<dbReference type="EMBL" id="BMIB01000001">
    <property type="protein sequence ID" value="GGH57727.1"/>
    <property type="molecule type" value="Genomic_DNA"/>
</dbReference>
<dbReference type="GO" id="GO:0004386">
    <property type="term" value="F:helicase activity"/>
    <property type="evidence" value="ECO:0007669"/>
    <property type="project" value="UniProtKB-KW"/>
</dbReference>
<dbReference type="SUPFAM" id="SSF56300">
    <property type="entry name" value="Metallo-dependent phosphatases"/>
    <property type="match status" value="1"/>
</dbReference>
<dbReference type="Gene3D" id="3.60.21.10">
    <property type="match status" value="1"/>
</dbReference>
<feature type="domain" description="Calcineurin-like phosphoesterase" evidence="1">
    <location>
        <begin position="30"/>
        <end position="173"/>
    </location>
</feature>
<comment type="caution">
    <text evidence="2">The sequence shown here is derived from an EMBL/GenBank/DDBJ whole genome shotgun (WGS) entry which is preliminary data.</text>
</comment>
<dbReference type="Pfam" id="PF00149">
    <property type="entry name" value="Metallophos"/>
    <property type="match status" value="1"/>
</dbReference>
<keyword evidence="2" id="KW-0378">Hydrolase</keyword>
<dbReference type="PIRSF" id="PIRSF000887">
    <property type="entry name" value="Pesterase_MJ0037"/>
    <property type="match status" value="1"/>
</dbReference>
<evidence type="ECO:0000259" key="1">
    <source>
        <dbReference type="Pfam" id="PF00149"/>
    </source>
</evidence>
<dbReference type="RefSeq" id="WP_188949956.1">
    <property type="nucleotide sequence ID" value="NZ_BMIB01000001.1"/>
</dbReference>
<dbReference type="InterPro" id="IPR026336">
    <property type="entry name" value="PdeM-like"/>
</dbReference>
<sequence length="219" mass="24850">MFLPVPHHIHNNTFWLSPERCIYWEQGQAIIVSDLHLGKTGHFRKAGIAVPQSVFQHDLQRLFHLIQHHRPQQLIIVGDLFHSKENKEMELFIRWRESLAQVNFTLVKGNHDILPAQWYTQAGIVTHAEEYSTGGFCFTHDPAGCSATSEGVYTFSGHIHPGIRLNGLGKQSLQFPCYYFGETYAILPAFSRFTGLAGIQPTRQDSVFAIVNQSVIPIQ</sequence>
<dbReference type="InterPro" id="IPR024173">
    <property type="entry name" value="Pesterase_MJ0037-like"/>
</dbReference>